<sequence>MPHLEYIMYKMISGVRAGLNRPINVTKLFSTAPKPAAIKNLSLSSSIPVHFVVPKHVSSTEFKSSKIKSVSTFQNTFGTETLDIYVGPDQSTWIPHKLYALAHKLQIQELMDNIMVEWVKRDNTYEYYPHFGMIDEVYLTLPAGSSPRKYVAWVMYSITRQEYKNPLWPGKRMRKMMEKHPDLKTDFAEYIEEENARFEERNKGVQRLEEESAARALEWHAEERETGIDPRACTKAFAG</sequence>
<protein>
    <submittedName>
        <fullName evidence="1">Uncharacterized protein</fullName>
    </submittedName>
</protein>
<evidence type="ECO:0000313" key="1">
    <source>
        <dbReference type="EMBL" id="PMD23460.1"/>
    </source>
</evidence>
<gene>
    <name evidence="1" type="ORF">NA56DRAFT_701755</name>
</gene>
<organism evidence="1 2">
    <name type="scientific">Hyaloscypha hepaticicola</name>
    <dbReference type="NCBI Taxonomy" id="2082293"/>
    <lineage>
        <taxon>Eukaryota</taxon>
        <taxon>Fungi</taxon>
        <taxon>Dikarya</taxon>
        <taxon>Ascomycota</taxon>
        <taxon>Pezizomycotina</taxon>
        <taxon>Leotiomycetes</taxon>
        <taxon>Helotiales</taxon>
        <taxon>Hyaloscyphaceae</taxon>
        <taxon>Hyaloscypha</taxon>
    </lineage>
</organism>
<dbReference type="Proteomes" id="UP000235672">
    <property type="component" value="Unassembled WGS sequence"/>
</dbReference>
<dbReference type="AlphaFoldDB" id="A0A2J6QB26"/>
<keyword evidence="2" id="KW-1185">Reference proteome</keyword>
<dbReference type="EMBL" id="KZ613475">
    <property type="protein sequence ID" value="PMD23460.1"/>
    <property type="molecule type" value="Genomic_DNA"/>
</dbReference>
<dbReference type="OrthoDB" id="6359816at2759"/>
<name>A0A2J6QB26_9HELO</name>
<reference evidence="1 2" key="1">
    <citation type="submission" date="2016-05" db="EMBL/GenBank/DDBJ databases">
        <title>A degradative enzymes factory behind the ericoid mycorrhizal symbiosis.</title>
        <authorList>
            <consortium name="DOE Joint Genome Institute"/>
            <person name="Martino E."/>
            <person name="Morin E."/>
            <person name="Grelet G."/>
            <person name="Kuo A."/>
            <person name="Kohler A."/>
            <person name="Daghino S."/>
            <person name="Barry K."/>
            <person name="Choi C."/>
            <person name="Cichocki N."/>
            <person name="Clum A."/>
            <person name="Copeland A."/>
            <person name="Hainaut M."/>
            <person name="Haridas S."/>
            <person name="Labutti K."/>
            <person name="Lindquist E."/>
            <person name="Lipzen A."/>
            <person name="Khouja H.-R."/>
            <person name="Murat C."/>
            <person name="Ohm R."/>
            <person name="Olson A."/>
            <person name="Spatafora J."/>
            <person name="Veneault-Fourrey C."/>
            <person name="Henrissat B."/>
            <person name="Grigoriev I."/>
            <person name="Martin F."/>
            <person name="Perotto S."/>
        </authorList>
    </citation>
    <scope>NUCLEOTIDE SEQUENCE [LARGE SCALE GENOMIC DNA]</scope>
    <source>
        <strain evidence="1 2">UAMH 7357</strain>
    </source>
</reference>
<evidence type="ECO:0000313" key="2">
    <source>
        <dbReference type="Proteomes" id="UP000235672"/>
    </source>
</evidence>
<proteinExistence type="predicted"/>
<accession>A0A2J6QB26</accession>